<reference evidence="7" key="1">
    <citation type="submission" date="2022-08" db="EMBL/GenBank/DDBJ databases">
        <title>A Global Phylogenomic Analysis of the Shiitake Genus Lentinula.</title>
        <authorList>
            <consortium name="DOE Joint Genome Institute"/>
            <person name="Sierra-Patev S."/>
            <person name="Min B."/>
            <person name="Naranjo-Ortiz M."/>
            <person name="Looney B."/>
            <person name="Konkel Z."/>
            <person name="Slot J.C."/>
            <person name="Sakamoto Y."/>
            <person name="Steenwyk J.L."/>
            <person name="Rokas A."/>
            <person name="Carro J."/>
            <person name="Camarero S."/>
            <person name="Ferreira P."/>
            <person name="Molpeceres G."/>
            <person name="Ruiz-Duenas F.J."/>
            <person name="Serrano A."/>
            <person name="Henrissat B."/>
            <person name="Drula E."/>
            <person name="Hughes K.W."/>
            <person name="Mata J.L."/>
            <person name="Ishikawa N.K."/>
            <person name="Vargas-Isla R."/>
            <person name="Ushijima S."/>
            <person name="Smith C.A."/>
            <person name="Ahrendt S."/>
            <person name="Andreopoulos W."/>
            <person name="He G."/>
            <person name="Labutti K."/>
            <person name="Lipzen A."/>
            <person name="Ng V."/>
            <person name="Riley R."/>
            <person name="Sandor L."/>
            <person name="Barry K."/>
            <person name="Martinez A.T."/>
            <person name="Xiao Y."/>
            <person name="Gibbons J.G."/>
            <person name="Terashima K."/>
            <person name="Grigoriev I.V."/>
            <person name="Hibbett D.S."/>
        </authorList>
    </citation>
    <scope>NUCLEOTIDE SEQUENCE</scope>
    <source>
        <strain evidence="7">JLM2183</strain>
    </source>
</reference>
<sequence length="232" mass="27083">MARTESKLRQLTLKGTGDEYQALYCSLCDVYVYSKNLLRQHMENSPRHPRCNLCKRSYLNLNSLRCHYLWSNRHHYCATCDRSFDSPLALKIHNDHATFHRDERNEDEDTLYVEERRHKGWENKAAADLERRENTEEAVVIDESEALSQFQVGKKMLELKHRMRTQQQETSQVLKQTCPICLYIPKKICVTRCGHTFCSSCIHHAFEQGQGCPSCRKLGATSQLRKIDLSVC</sequence>
<evidence type="ECO:0000256" key="1">
    <source>
        <dbReference type="ARBA" id="ARBA00022723"/>
    </source>
</evidence>
<evidence type="ECO:0000256" key="3">
    <source>
        <dbReference type="ARBA" id="ARBA00022833"/>
    </source>
</evidence>
<evidence type="ECO:0000313" key="8">
    <source>
        <dbReference type="Proteomes" id="UP001150266"/>
    </source>
</evidence>
<keyword evidence="2 4" id="KW-0863">Zinc-finger</keyword>
<keyword evidence="8" id="KW-1185">Reference proteome</keyword>
<dbReference type="SUPFAM" id="SSF57850">
    <property type="entry name" value="RING/U-box"/>
    <property type="match status" value="1"/>
</dbReference>
<comment type="caution">
    <text evidence="7">The sequence shown here is derived from an EMBL/GenBank/DDBJ whole genome shotgun (WGS) entry which is preliminary data.</text>
</comment>
<name>A0A9W9DL44_9AGAR</name>
<keyword evidence="1" id="KW-0479">Metal-binding</keyword>
<dbReference type="Pfam" id="PF00097">
    <property type="entry name" value="zf-C3HC4"/>
    <property type="match status" value="1"/>
</dbReference>
<dbReference type="Gene3D" id="3.30.40.10">
    <property type="entry name" value="Zinc/RING finger domain, C3HC4 (zinc finger)"/>
    <property type="match status" value="1"/>
</dbReference>
<dbReference type="InterPro" id="IPR013083">
    <property type="entry name" value="Znf_RING/FYVE/PHD"/>
</dbReference>
<dbReference type="InterPro" id="IPR017907">
    <property type="entry name" value="Znf_RING_CS"/>
</dbReference>
<dbReference type="InterPro" id="IPR013087">
    <property type="entry name" value="Znf_C2H2_type"/>
</dbReference>
<dbReference type="PROSITE" id="PS50089">
    <property type="entry name" value="ZF_RING_2"/>
    <property type="match status" value="1"/>
</dbReference>
<dbReference type="EMBL" id="JAOTPV010000014">
    <property type="protein sequence ID" value="KAJ4475568.1"/>
    <property type="molecule type" value="Genomic_DNA"/>
</dbReference>
<evidence type="ECO:0000256" key="2">
    <source>
        <dbReference type="ARBA" id="ARBA00022771"/>
    </source>
</evidence>
<evidence type="ECO:0000256" key="4">
    <source>
        <dbReference type="PROSITE-ProRule" id="PRU00042"/>
    </source>
</evidence>
<evidence type="ECO:0000259" key="6">
    <source>
        <dbReference type="PROSITE" id="PS50157"/>
    </source>
</evidence>
<dbReference type="Proteomes" id="UP001150266">
    <property type="component" value="Unassembled WGS sequence"/>
</dbReference>
<dbReference type="SMART" id="SM00355">
    <property type="entry name" value="ZnF_C2H2"/>
    <property type="match status" value="3"/>
</dbReference>
<dbReference type="OrthoDB" id="6077919at2759"/>
<dbReference type="PROSITE" id="PS50157">
    <property type="entry name" value="ZINC_FINGER_C2H2_2"/>
    <property type="match status" value="1"/>
</dbReference>
<organism evidence="7 8">
    <name type="scientific">Lentinula aciculospora</name>
    <dbReference type="NCBI Taxonomy" id="153920"/>
    <lineage>
        <taxon>Eukaryota</taxon>
        <taxon>Fungi</taxon>
        <taxon>Dikarya</taxon>
        <taxon>Basidiomycota</taxon>
        <taxon>Agaricomycotina</taxon>
        <taxon>Agaricomycetes</taxon>
        <taxon>Agaricomycetidae</taxon>
        <taxon>Agaricales</taxon>
        <taxon>Marasmiineae</taxon>
        <taxon>Omphalotaceae</taxon>
        <taxon>Lentinula</taxon>
    </lineage>
</organism>
<feature type="domain" description="RING-type" evidence="5">
    <location>
        <begin position="178"/>
        <end position="216"/>
    </location>
</feature>
<evidence type="ECO:0000259" key="5">
    <source>
        <dbReference type="PROSITE" id="PS50089"/>
    </source>
</evidence>
<dbReference type="InterPro" id="IPR047134">
    <property type="entry name" value="RNF4"/>
</dbReference>
<evidence type="ECO:0000313" key="7">
    <source>
        <dbReference type="EMBL" id="KAJ4475568.1"/>
    </source>
</evidence>
<evidence type="ECO:0008006" key="9">
    <source>
        <dbReference type="Google" id="ProtNLM"/>
    </source>
</evidence>
<dbReference type="PANTHER" id="PTHR23041:SF78">
    <property type="entry name" value="E3 UBIQUITIN-PROTEIN LIGASE RNF4"/>
    <property type="match status" value="1"/>
</dbReference>
<dbReference type="Pfam" id="PF12874">
    <property type="entry name" value="zf-met"/>
    <property type="match status" value="2"/>
</dbReference>
<dbReference type="PANTHER" id="PTHR23041">
    <property type="entry name" value="RING FINGER DOMAIN-CONTAINING"/>
    <property type="match status" value="1"/>
</dbReference>
<keyword evidence="3" id="KW-0862">Zinc</keyword>
<accession>A0A9W9DL44</accession>
<gene>
    <name evidence="7" type="ORF">J3R30DRAFT_3294496</name>
</gene>
<dbReference type="InterPro" id="IPR001841">
    <property type="entry name" value="Znf_RING"/>
</dbReference>
<proteinExistence type="predicted"/>
<feature type="domain" description="C2H2-type" evidence="6">
    <location>
        <begin position="75"/>
        <end position="105"/>
    </location>
</feature>
<dbReference type="SMART" id="SM00184">
    <property type="entry name" value="RING"/>
    <property type="match status" value="1"/>
</dbReference>
<dbReference type="PROSITE" id="PS00518">
    <property type="entry name" value="ZF_RING_1"/>
    <property type="match status" value="1"/>
</dbReference>
<dbReference type="InterPro" id="IPR018957">
    <property type="entry name" value="Znf_C3HC4_RING-type"/>
</dbReference>
<dbReference type="AlphaFoldDB" id="A0A9W9DL44"/>
<protein>
    <recommendedName>
        <fullName evidence="9">RING-type domain-containing protein</fullName>
    </recommendedName>
</protein>
<dbReference type="GO" id="GO:0008270">
    <property type="term" value="F:zinc ion binding"/>
    <property type="evidence" value="ECO:0007669"/>
    <property type="project" value="UniProtKB-KW"/>
</dbReference>